<protein>
    <submittedName>
        <fullName evidence="2">VIR protein</fullName>
    </submittedName>
</protein>
<dbReference type="Proteomes" id="UP000220605">
    <property type="component" value="Unassembled WGS sequence"/>
</dbReference>
<dbReference type="OrthoDB" id="10303053at2759"/>
<evidence type="ECO:0000256" key="1">
    <source>
        <dbReference type="SAM" id="Coils"/>
    </source>
</evidence>
<dbReference type="AlphaFoldDB" id="A0A565A5C2"/>
<name>A0A565A5C2_PLAVI</name>
<dbReference type="VEuPathDB" id="PlasmoDB:PVPAM_080007000"/>
<dbReference type="EMBL" id="FLZR02000012">
    <property type="protein sequence ID" value="VUZ99734.1"/>
    <property type="molecule type" value="Genomic_DNA"/>
</dbReference>
<evidence type="ECO:0000313" key="2">
    <source>
        <dbReference type="EMBL" id="VUZ99734.1"/>
    </source>
</evidence>
<dbReference type="VEuPathDB" id="PlasmoDB:PVW1_120013900"/>
<keyword evidence="1" id="KW-0175">Coiled coil</keyword>
<organism evidence="2">
    <name type="scientific">Plasmodium vivax</name>
    <name type="common">malaria parasite P. vivax</name>
    <dbReference type="NCBI Taxonomy" id="5855"/>
    <lineage>
        <taxon>Eukaryota</taxon>
        <taxon>Sar</taxon>
        <taxon>Alveolata</taxon>
        <taxon>Apicomplexa</taxon>
        <taxon>Aconoidasida</taxon>
        <taxon>Haemosporida</taxon>
        <taxon>Plasmodiidae</taxon>
        <taxon>Plasmodium</taxon>
        <taxon>Plasmodium (Plasmodium)</taxon>
    </lineage>
</organism>
<dbReference type="InterPro" id="IPR008780">
    <property type="entry name" value="Plasmodium_Vir"/>
</dbReference>
<feature type="coiled-coil region" evidence="1">
    <location>
        <begin position="292"/>
        <end position="319"/>
    </location>
</feature>
<sequence>MDTQTNKDSFKYVSLFHSNRESYKSITSTPDHNHISICNNIKNQITGNFSFFFTCIKIIQYLKHINNQYVNKNPIDKCEFLNYWINSKINDIKPGDDNNSIIFDGIISEFRKKLTSEINICLKSMKYINKNELKDLKILMDLFGDFEKFKAINKEREINCSIGDKCVTSYMSSLDKCQDNNNIEFCKILYVFYKYYNEQARNIKHCKNVEKYLPPVSEYFNPLQYEGTADTYEEIEDTYEEIEDTYEVTEDSQEVSAASPAVTAVFTISTLFSTVFLLYKFTPLQSWIRPQIVEKKKLLKNLQEENFKLQENYKINESDTRNNGFNLPYNAVLN</sequence>
<feature type="coiled-coil region" evidence="1">
    <location>
        <begin position="225"/>
        <end position="252"/>
    </location>
</feature>
<reference evidence="2" key="1">
    <citation type="submission" date="2016-07" db="EMBL/GenBank/DDBJ databases">
        <authorList>
            <consortium name="Pathogen Informatics"/>
        </authorList>
    </citation>
    <scope>NUCLEOTIDE SEQUENCE</scope>
</reference>
<proteinExistence type="predicted"/>
<accession>A0A565A5C2</accession>
<dbReference type="Pfam" id="PF05795">
    <property type="entry name" value="Plasmodium_Vir"/>
    <property type="match status" value="1"/>
</dbReference>
<gene>
    <name evidence="2" type="ORF">PVP01_0004480</name>
</gene>
<dbReference type="VEuPathDB" id="PlasmoDB:PVP01_0004480"/>